<gene>
    <name evidence="2" type="ORF">H5P34_16785</name>
</gene>
<protein>
    <submittedName>
        <fullName evidence="2">Class I SAM-dependent methyltransferase</fullName>
    </submittedName>
</protein>
<organism evidence="2 3">
    <name type="scientific">Mycolicibacterium porcinum</name>
    <dbReference type="NCBI Taxonomy" id="39693"/>
    <lineage>
        <taxon>Bacteria</taxon>
        <taxon>Bacillati</taxon>
        <taxon>Actinomycetota</taxon>
        <taxon>Actinomycetes</taxon>
        <taxon>Mycobacteriales</taxon>
        <taxon>Mycobacteriaceae</taxon>
        <taxon>Mycolicibacterium</taxon>
    </lineage>
</organism>
<dbReference type="InterPro" id="IPR013216">
    <property type="entry name" value="Methyltransf_11"/>
</dbReference>
<dbReference type="GO" id="GO:0008757">
    <property type="term" value="F:S-adenosylmethionine-dependent methyltransferase activity"/>
    <property type="evidence" value="ECO:0007669"/>
    <property type="project" value="InterPro"/>
</dbReference>
<proteinExistence type="predicted"/>
<dbReference type="AlphaFoldDB" id="A0AAW5T3R7"/>
<name>A0AAW5T3R7_9MYCO</name>
<feature type="domain" description="Methyltransferase type 11" evidence="1">
    <location>
        <begin position="53"/>
        <end position="146"/>
    </location>
</feature>
<dbReference type="EMBL" id="JACKVC010000016">
    <property type="protein sequence ID" value="MCV7389716.1"/>
    <property type="molecule type" value="Genomic_DNA"/>
</dbReference>
<dbReference type="Proteomes" id="UP001141659">
    <property type="component" value="Unassembled WGS sequence"/>
</dbReference>
<dbReference type="Gene3D" id="3.40.50.150">
    <property type="entry name" value="Vaccinia Virus protein VP39"/>
    <property type="match status" value="1"/>
</dbReference>
<dbReference type="PANTHER" id="PTHR43591">
    <property type="entry name" value="METHYLTRANSFERASE"/>
    <property type="match status" value="1"/>
</dbReference>
<dbReference type="CDD" id="cd02440">
    <property type="entry name" value="AdoMet_MTases"/>
    <property type="match status" value="1"/>
</dbReference>
<evidence type="ECO:0000313" key="2">
    <source>
        <dbReference type="EMBL" id="MCV7389716.1"/>
    </source>
</evidence>
<accession>A0AAW5T3R7</accession>
<keyword evidence="2" id="KW-0808">Transferase</keyword>
<reference evidence="2" key="1">
    <citation type="submission" date="2020-07" db="EMBL/GenBank/DDBJ databases">
        <authorList>
            <person name="Pettersson B.M.F."/>
            <person name="Behra P.R.K."/>
            <person name="Ramesh M."/>
            <person name="Das S."/>
            <person name="Dasgupta S."/>
            <person name="Kirsebom L.A."/>
        </authorList>
    </citation>
    <scope>NUCLEOTIDE SEQUENCE</scope>
    <source>
        <strain evidence="2">DSM 44242</strain>
    </source>
</reference>
<comment type="caution">
    <text evidence="2">The sequence shown here is derived from an EMBL/GenBank/DDBJ whole genome shotgun (WGS) entry which is preliminary data.</text>
</comment>
<sequence length="273" mass="28726">MTMNTMITDSELEAKHRALWALGDYAAIAADIVRPLGPVLVAACGIGPGDRVLDVAAGTGNAAIPAAAAGARVTASDLCPELVEEGRRLSADAGVTIDWAEANAEALPFDDGSFDTVLSCIGVMFAPHHQQAADELLRVTRPGGRIGLISWTPEGFIGQLFATMKPYVPAPPPGVSPPPRWGDEDYLRGLLGDGVGELSCERRELDVALFPDGAAFRDHFKANYGPTISAYRAIAADADRVAALDADIAALGDRYLAGSSMPWEYLLTVANTH</sequence>
<evidence type="ECO:0000313" key="3">
    <source>
        <dbReference type="Proteomes" id="UP001141659"/>
    </source>
</evidence>
<reference evidence="2" key="2">
    <citation type="journal article" date="2022" name="BMC Genomics">
        <title>Comparative genome analysis of mycobacteria focusing on tRNA and non-coding RNA.</title>
        <authorList>
            <person name="Behra P.R.K."/>
            <person name="Pettersson B.M.F."/>
            <person name="Ramesh M."/>
            <person name="Das S."/>
            <person name="Dasgupta S."/>
            <person name="Kirsebom L.A."/>
        </authorList>
    </citation>
    <scope>NUCLEOTIDE SEQUENCE</scope>
    <source>
        <strain evidence="2">DSM 44242</strain>
    </source>
</reference>
<dbReference type="PANTHER" id="PTHR43591:SF24">
    <property type="entry name" value="2-METHOXY-6-POLYPRENYL-1,4-BENZOQUINOL METHYLASE, MITOCHONDRIAL"/>
    <property type="match status" value="1"/>
</dbReference>
<evidence type="ECO:0000259" key="1">
    <source>
        <dbReference type="Pfam" id="PF08241"/>
    </source>
</evidence>
<dbReference type="Pfam" id="PF08241">
    <property type="entry name" value="Methyltransf_11"/>
    <property type="match status" value="1"/>
</dbReference>
<dbReference type="SUPFAM" id="SSF53335">
    <property type="entry name" value="S-adenosyl-L-methionine-dependent methyltransferases"/>
    <property type="match status" value="1"/>
</dbReference>
<dbReference type="GO" id="GO:0032259">
    <property type="term" value="P:methylation"/>
    <property type="evidence" value="ECO:0007669"/>
    <property type="project" value="UniProtKB-KW"/>
</dbReference>
<keyword evidence="2" id="KW-0489">Methyltransferase</keyword>
<dbReference type="InterPro" id="IPR029063">
    <property type="entry name" value="SAM-dependent_MTases_sf"/>
</dbReference>